<dbReference type="InterPro" id="IPR016181">
    <property type="entry name" value="Acyl_CoA_acyltransferase"/>
</dbReference>
<sequence length="196" mass="22954">MHRRADAATSPYRDHDFVFRLLQIPDDIPTLHNWFVQQRAAFWLLQDKTEDEVRRIYQDMMDSGHATAYMGWYQGRPTFLAECYDPAHDRIRQFYDVQAGDLGMHIFVGPRREHVSGFSRAVFHALMRFMFTHLEAQRIVVEPDANNHRIHALNRSAGFVYDRNVVFPEKIASLAFCTRRDFESATAAIINEEVHP</sequence>
<dbReference type="PANTHER" id="PTHR31438">
    <property type="entry name" value="LYSINE N-ACYLTRANSFERASE C17G9.06C-RELATED"/>
    <property type="match status" value="1"/>
</dbReference>
<dbReference type="SUPFAM" id="SSF55729">
    <property type="entry name" value="Acyl-CoA N-acyltransferases (Nat)"/>
    <property type="match status" value="1"/>
</dbReference>
<dbReference type="Pfam" id="PF13523">
    <property type="entry name" value="Acetyltransf_8"/>
    <property type="match status" value="1"/>
</dbReference>
<name>A0A8J3B580_9BURK</name>
<dbReference type="PANTHER" id="PTHR31438:SF1">
    <property type="entry name" value="LYSINE N-ACYLTRANSFERASE C17G9.06C-RELATED"/>
    <property type="match status" value="1"/>
</dbReference>
<evidence type="ECO:0000313" key="3">
    <source>
        <dbReference type="EMBL" id="GGI55034.1"/>
    </source>
</evidence>
<comment type="pathway">
    <text evidence="1">Siderophore biosynthesis.</text>
</comment>
<dbReference type="Proteomes" id="UP000627205">
    <property type="component" value="Unassembled WGS sequence"/>
</dbReference>
<dbReference type="GO" id="GO:0019290">
    <property type="term" value="P:siderophore biosynthetic process"/>
    <property type="evidence" value="ECO:0007669"/>
    <property type="project" value="InterPro"/>
</dbReference>
<comment type="caution">
    <text evidence="3">The sequence shown here is derived from an EMBL/GenBank/DDBJ whole genome shotgun (WGS) entry which is preliminary data.</text>
</comment>
<gene>
    <name evidence="3" type="primary">alcB</name>
    <name evidence="3" type="ORF">GCM10011430_22080</name>
</gene>
<proteinExistence type="predicted"/>
<protein>
    <submittedName>
        <fullName evidence="3">Alcaligin biosynthesis protein</fullName>
    </submittedName>
</protein>
<dbReference type="InterPro" id="IPR019432">
    <property type="entry name" value="Acyltransferase_MbtK/IucB-like"/>
</dbReference>
<accession>A0A8J3B580</accession>
<dbReference type="EMBL" id="BMDP01000003">
    <property type="protein sequence ID" value="GGI55034.1"/>
    <property type="molecule type" value="Genomic_DNA"/>
</dbReference>
<dbReference type="AlphaFoldDB" id="A0A8J3B580"/>
<keyword evidence="4" id="KW-1185">Reference proteome</keyword>
<evidence type="ECO:0000313" key="4">
    <source>
        <dbReference type="Proteomes" id="UP000627205"/>
    </source>
</evidence>
<reference evidence="3" key="2">
    <citation type="submission" date="2020-09" db="EMBL/GenBank/DDBJ databases">
        <authorList>
            <person name="Sun Q."/>
            <person name="Sedlacek I."/>
        </authorList>
    </citation>
    <scope>NUCLEOTIDE SEQUENCE</scope>
    <source>
        <strain evidence="3">CCM 7664</strain>
    </source>
</reference>
<feature type="domain" description="Acyltransferase MbtK/IucB-like conserved" evidence="2">
    <location>
        <begin position="20"/>
        <end position="67"/>
    </location>
</feature>
<dbReference type="GO" id="GO:0016410">
    <property type="term" value="F:N-acyltransferase activity"/>
    <property type="evidence" value="ECO:0007669"/>
    <property type="project" value="TreeGrafter"/>
</dbReference>
<reference evidence="3" key="1">
    <citation type="journal article" date="2014" name="Int. J. Syst. Evol. Microbiol.">
        <title>Complete genome sequence of Corynebacterium casei LMG S-19264T (=DSM 44701T), isolated from a smear-ripened cheese.</title>
        <authorList>
            <consortium name="US DOE Joint Genome Institute (JGI-PGF)"/>
            <person name="Walter F."/>
            <person name="Albersmeier A."/>
            <person name="Kalinowski J."/>
            <person name="Ruckert C."/>
        </authorList>
    </citation>
    <scope>NUCLEOTIDE SEQUENCE</scope>
    <source>
        <strain evidence="3">CCM 7664</strain>
    </source>
</reference>
<organism evidence="3 4">
    <name type="scientific">Oxalicibacterium solurbis</name>
    <dbReference type="NCBI Taxonomy" id="69280"/>
    <lineage>
        <taxon>Bacteria</taxon>
        <taxon>Pseudomonadati</taxon>
        <taxon>Pseudomonadota</taxon>
        <taxon>Betaproteobacteria</taxon>
        <taxon>Burkholderiales</taxon>
        <taxon>Oxalobacteraceae</taxon>
        <taxon>Oxalicibacterium</taxon>
    </lineage>
</organism>
<dbReference type="Gene3D" id="3.40.630.30">
    <property type="match status" value="1"/>
</dbReference>
<evidence type="ECO:0000256" key="1">
    <source>
        <dbReference type="ARBA" id="ARBA00004924"/>
    </source>
</evidence>
<evidence type="ECO:0000259" key="2">
    <source>
        <dbReference type="SMART" id="SM01006"/>
    </source>
</evidence>
<dbReference type="SMART" id="SM01006">
    <property type="entry name" value="AlcB"/>
    <property type="match status" value="1"/>
</dbReference>